<protein>
    <submittedName>
        <fullName evidence="1">Uncharacterized protein</fullName>
    </submittedName>
</protein>
<proteinExistence type="predicted"/>
<organism evidence="1 2">
    <name type="scientific">Pelagimonas phthalicica</name>
    <dbReference type="NCBI Taxonomy" id="1037362"/>
    <lineage>
        <taxon>Bacteria</taxon>
        <taxon>Pseudomonadati</taxon>
        <taxon>Pseudomonadota</taxon>
        <taxon>Alphaproteobacteria</taxon>
        <taxon>Rhodobacterales</taxon>
        <taxon>Roseobacteraceae</taxon>
        <taxon>Pelagimonas</taxon>
    </lineage>
</organism>
<evidence type="ECO:0000313" key="2">
    <source>
        <dbReference type="Proteomes" id="UP000225972"/>
    </source>
</evidence>
<accession>A0A238JAM8</accession>
<reference evidence="2" key="1">
    <citation type="submission" date="2017-05" db="EMBL/GenBank/DDBJ databases">
        <authorList>
            <person name="Rodrigo-Torres L."/>
            <person name="Arahal R. D."/>
            <person name="Lucena T."/>
        </authorList>
    </citation>
    <scope>NUCLEOTIDE SEQUENCE [LARGE SCALE GENOMIC DNA]</scope>
    <source>
        <strain evidence="2">CECT 8649</strain>
    </source>
</reference>
<gene>
    <name evidence="1" type="ORF">TRP8649_01570</name>
</gene>
<dbReference type="AlphaFoldDB" id="A0A238JAM8"/>
<name>A0A238JAM8_9RHOB</name>
<dbReference type="EMBL" id="FXXP01000001">
    <property type="protein sequence ID" value="SMX27465.1"/>
    <property type="molecule type" value="Genomic_DNA"/>
</dbReference>
<evidence type="ECO:0000313" key="1">
    <source>
        <dbReference type="EMBL" id="SMX27465.1"/>
    </source>
</evidence>
<keyword evidence="2" id="KW-1185">Reference proteome</keyword>
<sequence>MDQSLPLASQSLPRKSPLTENEFYAHHGCEWLLALKTVLRFGLRLWPRQAIFGPHGRLITKSESL</sequence>
<dbReference type="Proteomes" id="UP000225972">
    <property type="component" value="Unassembled WGS sequence"/>
</dbReference>